<dbReference type="SUPFAM" id="SSF53067">
    <property type="entry name" value="Actin-like ATPase domain"/>
    <property type="match status" value="1"/>
</dbReference>
<dbReference type="EMBL" id="QFZU02000004">
    <property type="protein sequence ID" value="RGA06853.1"/>
    <property type="molecule type" value="Genomic_DNA"/>
</dbReference>
<evidence type="ECO:0000313" key="2">
    <source>
        <dbReference type="EMBL" id="RGA06853.1"/>
    </source>
</evidence>
<dbReference type="InterPro" id="IPR049874">
    <property type="entry name" value="ROK_cs"/>
</dbReference>
<dbReference type="InterPro" id="IPR000600">
    <property type="entry name" value="ROK"/>
</dbReference>
<dbReference type="PANTHER" id="PTHR18964">
    <property type="entry name" value="ROK (REPRESSOR, ORF, KINASE) FAMILY"/>
    <property type="match status" value="1"/>
</dbReference>
<proteinExistence type="inferred from homology"/>
<comment type="caution">
    <text evidence="2">The sequence shown here is derived from an EMBL/GenBank/DDBJ whole genome shotgun (WGS) entry which is preliminary data.</text>
</comment>
<dbReference type="InterPro" id="IPR043129">
    <property type="entry name" value="ATPase_NBD"/>
</dbReference>
<evidence type="ECO:0000313" key="3">
    <source>
        <dbReference type="Proteomes" id="UP000262538"/>
    </source>
</evidence>
<dbReference type="RefSeq" id="WP_111697331.1">
    <property type="nucleotide sequence ID" value="NZ_QFZU02000004.1"/>
</dbReference>
<evidence type="ECO:0000256" key="1">
    <source>
        <dbReference type="ARBA" id="ARBA00006479"/>
    </source>
</evidence>
<keyword evidence="3" id="KW-1185">Reference proteome</keyword>
<name>A0ABX9LTJ9_9ACTN</name>
<dbReference type="Proteomes" id="UP000262538">
    <property type="component" value="Unassembled WGS sequence"/>
</dbReference>
<dbReference type="Pfam" id="PF00480">
    <property type="entry name" value="ROK"/>
    <property type="match status" value="1"/>
</dbReference>
<dbReference type="Gene3D" id="3.30.420.40">
    <property type="match status" value="2"/>
</dbReference>
<sequence>MTVLAVDIGGTKFAAAAVAPDGEMLARTEVPLRGPESAGRTLSEVVRRITERVAPDRLDGIGVGSAGPLDPRRGTVSPVNIPAWRDFPLVDALGEALPGRPVRLAGDAQCMALGEWWRGLTGPVPDGPTGRSRAMLGMVVSTGVGGGLVLDGVPYVGPTGNAGHIGHITVDPGGEPCPCGGVGCVETIASGPGMVRWAAANGWTGADARALAADARAGHPTAVRAFERAAGALATAVLTASALFDLDDVVVGGGVAAAGPILFDPLRRAIGRNTGLGFLRRLRVEPTSLGRDAGLFGAAALVLLQGGA</sequence>
<dbReference type="PROSITE" id="PS01125">
    <property type="entry name" value="ROK"/>
    <property type="match status" value="1"/>
</dbReference>
<dbReference type="PANTHER" id="PTHR18964:SF169">
    <property type="entry name" value="N-ACETYLMANNOSAMINE KINASE"/>
    <property type="match status" value="1"/>
</dbReference>
<gene>
    <name evidence="2" type="ORF">DI270_000885</name>
</gene>
<accession>A0ABX9LTJ9</accession>
<protein>
    <submittedName>
        <fullName evidence="2">ROK family protein</fullName>
    </submittedName>
</protein>
<reference evidence="2 3" key="1">
    <citation type="submission" date="2018-08" db="EMBL/GenBank/DDBJ databases">
        <title>Microbispora. triticiradicis sp. nov., a novel actinomycete isolated from the root of wheat (Triticum aestivum L.)).</title>
        <authorList>
            <person name="Han C."/>
        </authorList>
    </citation>
    <scope>NUCLEOTIDE SEQUENCE [LARGE SCALE GENOMIC DNA]</scope>
    <source>
        <strain evidence="2 3">NEAU-HRDPA2-9</strain>
    </source>
</reference>
<organism evidence="2 3">
    <name type="scientific">Microbispora triticiradicis</name>
    <dbReference type="NCBI Taxonomy" id="2200763"/>
    <lineage>
        <taxon>Bacteria</taxon>
        <taxon>Bacillati</taxon>
        <taxon>Actinomycetota</taxon>
        <taxon>Actinomycetes</taxon>
        <taxon>Streptosporangiales</taxon>
        <taxon>Streptosporangiaceae</taxon>
        <taxon>Microbispora</taxon>
    </lineage>
</organism>
<comment type="similarity">
    <text evidence="1">Belongs to the ROK (NagC/XylR) family.</text>
</comment>